<dbReference type="Pfam" id="PF18029">
    <property type="entry name" value="Glyoxalase_6"/>
    <property type="match status" value="1"/>
</dbReference>
<dbReference type="STRING" id="1177179.A11A3_14977"/>
<evidence type="ECO:0000313" key="3">
    <source>
        <dbReference type="Proteomes" id="UP000010164"/>
    </source>
</evidence>
<dbReference type="PATRIC" id="fig|1177179.3.peg.2947"/>
<dbReference type="SUPFAM" id="SSF54593">
    <property type="entry name" value="Glyoxalase/Bleomycin resistance protein/Dihydroxybiphenyl dioxygenase"/>
    <property type="match status" value="1"/>
</dbReference>
<proteinExistence type="predicted"/>
<organism evidence="2 3">
    <name type="scientific">Alcanivorax hongdengensis A-11-3</name>
    <dbReference type="NCBI Taxonomy" id="1177179"/>
    <lineage>
        <taxon>Bacteria</taxon>
        <taxon>Pseudomonadati</taxon>
        <taxon>Pseudomonadota</taxon>
        <taxon>Gammaproteobacteria</taxon>
        <taxon>Oceanospirillales</taxon>
        <taxon>Alcanivoracaceae</taxon>
        <taxon>Alcanivorax</taxon>
    </lineage>
</organism>
<evidence type="ECO:0000259" key="1">
    <source>
        <dbReference type="Pfam" id="PF18029"/>
    </source>
</evidence>
<keyword evidence="3" id="KW-1185">Reference proteome</keyword>
<dbReference type="Proteomes" id="UP000010164">
    <property type="component" value="Unassembled WGS sequence"/>
</dbReference>
<feature type="domain" description="Glyoxalase-like" evidence="1">
    <location>
        <begin position="12"/>
        <end position="123"/>
    </location>
</feature>
<dbReference type="InterPro" id="IPR029068">
    <property type="entry name" value="Glyas_Bleomycin-R_OHBP_Dase"/>
</dbReference>
<dbReference type="EMBL" id="AMRJ01000032">
    <property type="protein sequence ID" value="EKF73186.1"/>
    <property type="molecule type" value="Genomic_DNA"/>
</dbReference>
<evidence type="ECO:0000313" key="2">
    <source>
        <dbReference type="EMBL" id="EKF73186.1"/>
    </source>
</evidence>
<dbReference type="eggNOG" id="COG0346">
    <property type="taxonomic scope" value="Bacteria"/>
</dbReference>
<accession>L0W8D8</accession>
<dbReference type="InterPro" id="IPR041581">
    <property type="entry name" value="Glyoxalase_6"/>
</dbReference>
<gene>
    <name evidence="2" type="ORF">A11A3_14977</name>
</gene>
<comment type="caution">
    <text evidence="2">The sequence shown here is derived from an EMBL/GenBank/DDBJ whole genome shotgun (WGS) entry which is preliminary data.</text>
</comment>
<dbReference type="Gene3D" id="3.10.180.10">
    <property type="entry name" value="2,3-Dihydroxybiphenyl 1,2-Dioxygenase, domain 1"/>
    <property type="match status" value="1"/>
</dbReference>
<dbReference type="AlphaFoldDB" id="L0W8D8"/>
<protein>
    <recommendedName>
        <fullName evidence="1">Glyoxalase-like domain-containing protein</fullName>
    </recommendedName>
</protein>
<reference evidence="2 3" key="1">
    <citation type="journal article" date="2012" name="J. Bacteriol.">
        <title>Genome Sequence of the Alkane-Degrading Bacterium Alcanivorax hongdengensis Type Strain A-11-3.</title>
        <authorList>
            <person name="Lai Q."/>
            <person name="Shao Z."/>
        </authorList>
    </citation>
    <scope>NUCLEOTIDE SEQUENCE [LARGE SCALE GENOMIC DNA]</scope>
    <source>
        <strain evidence="2 3">A-11-3</strain>
    </source>
</reference>
<sequence length="134" mass="14311">MTMTDPAPGAVIFASDPARLASFYADLLTLTTVYREADKVVLSGEGLAITVLALPPSVAQNLTFASPPRRRDRLPMKLILPVASLALARERAPLLGGGMDPASSEWQAGNFRACDGFDPEGNVVQFREPLGKMP</sequence>
<name>L0W8D8_9GAMM</name>